<dbReference type="InterPro" id="IPR043763">
    <property type="entry name" value="DUF5709"/>
</dbReference>
<feature type="compositionally biased region" description="Basic and acidic residues" evidence="1">
    <location>
        <begin position="90"/>
        <end position="99"/>
    </location>
</feature>
<evidence type="ECO:0000256" key="1">
    <source>
        <dbReference type="SAM" id="MobiDB-lite"/>
    </source>
</evidence>
<feature type="region of interest" description="Disordered" evidence="1">
    <location>
        <begin position="1"/>
        <end position="140"/>
    </location>
</feature>
<protein>
    <recommendedName>
        <fullName evidence="2">DUF5709 domain-containing protein</fullName>
    </recommendedName>
</protein>
<gene>
    <name evidence="3" type="ORF">FHP06_14325</name>
</gene>
<feature type="compositionally biased region" description="Polar residues" evidence="1">
    <location>
        <begin position="1"/>
        <end position="12"/>
    </location>
</feature>
<evidence type="ECO:0000313" key="4">
    <source>
        <dbReference type="Proteomes" id="UP000321571"/>
    </source>
</evidence>
<dbReference type="Proteomes" id="UP000321571">
    <property type="component" value="Unassembled WGS sequence"/>
</dbReference>
<comment type="caution">
    <text evidence="3">The sequence shown here is derived from an EMBL/GenBank/DDBJ whole genome shotgun (WGS) entry which is preliminary data.</text>
</comment>
<feature type="compositionally biased region" description="Basic and acidic residues" evidence="1">
    <location>
        <begin position="129"/>
        <end position="140"/>
    </location>
</feature>
<reference evidence="3 4" key="1">
    <citation type="submission" date="2019-06" db="EMBL/GenBank/DDBJ databases">
        <title>Aeromicrobium sp. nov., isolated from a maize field.</title>
        <authorList>
            <person name="Lin S.-Y."/>
            <person name="Tsai C.-F."/>
            <person name="Young C.-C."/>
        </authorList>
    </citation>
    <scope>NUCLEOTIDE SEQUENCE [LARGE SCALE GENOMIC DNA]</scope>
    <source>
        <strain evidence="3 4">CC-CFT486</strain>
    </source>
</reference>
<dbReference type="RefSeq" id="WP_147687490.1">
    <property type="nucleotide sequence ID" value="NZ_VDUX01000008.1"/>
</dbReference>
<feature type="domain" description="DUF5709" evidence="2">
    <location>
        <begin position="88"/>
        <end position="136"/>
    </location>
</feature>
<keyword evidence="4" id="KW-1185">Reference proteome</keyword>
<proteinExistence type="predicted"/>
<dbReference type="Pfam" id="PF18970">
    <property type="entry name" value="DUF5709"/>
    <property type="match status" value="1"/>
</dbReference>
<accession>A0A5C8NE11</accession>
<evidence type="ECO:0000313" key="3">
    <source>
        <dbReference type="EMBL" id="TXL57221.1"/>
    </source>
</evidence>
<evidence type="ECO:0000259" key="2">
    <source>
        <dbReference type="Pfam" id="PF18970"/>
    </source>
</evidence>
<organism evidence="3 4">
    <name type="scientific">Aeromicrobium terrae</name>
    <dbReference type="NCBI Taxonomy" id="2498846"/>
    <lineage>
        <taxon>Bacteria</taxon>
        <taxon>Bacillati</taxon>
        <taxon>Actinomycetota</taxon>
        <taxon>Actinomycetes</taxon>
        <taxon>Propionibacteriales</taxon>
        <taxon>Nocardioidaceae</taxon>
        <taxon>Aeromicrobium</taxon>
    </lineage>
</organism>
<name>A0A5C8NE11_9ACTN</name>
<dbReference type="AlphaFoldDB" id="A0A5C8NE11"/>
<feature type="compositionally biased region" description="Acidic residues" evidence="1">
    <location>
        <begin position="70"/>
        <end position="89"/>
    </location>
</feature>
<sequence length="140" mass="15229">MTETPSEQTNEPSEILDQMQPEDTLVDRGVDDVLDEGYSPPERYSAGEGFGSTADEQLQGESLDQRVAQEEPDVDPYADEDVEDYDDEVGDQRSGRLVDPDQGLGEDTEKDLVGDDVGIDGAGASAEEAAVHTVRDDDEY</sequence>
<dbReference type="OrthoDB" id="3212066at2"/>
<dbReference type="EMBL" id="VDUX01000008">
    <property type="protein sequence ID" value="TXL57221.1"/>
    <property type="molecule type" value="Genomic_DNA"/>
</dbReference>